<reference evidence="2 3" key="1">
    <citation type="journal article" date="2015" name="Stand. Genomic Sci.">
        <title>Genomic Encyclopedia of Bacterial and Archaeal Type Strains, Phase III: the genomes of soil and plant-associated and newly described type strains.</title>
        <authorList>
            <person name="Whitman W.B."/>
            <person name="Woyke T."/>
            <person name="Klenk H.P."/>
            <person name="Zhou Y."/>
            <person name="Lilburn T.G."/>
            <person name="Beck B.J."/>
            <person name="De Vos P."/>
            <person name="Vandamme P."/>
            <person name="Eisen J.A."/>
            <person name="Garrity G."/>
            <person name="Hugenholtz P."/>
            <person name="Kyrpides N.C."/>
        </authorList>
    </citation>
    <scope>NUCLEOTIDE SEQUENCE [LARGE SCALE GENOMIC DNA]</scope>
    <source>
        <strain evidence="2 3">CGMCC 1.5364</strain>
    </source>
</reference>
<evidence type="ECO:0000313" key="3">
    <source>
        <dbReference type="Proteomes" id="UP000316225"/>
    </source>
</evidence>
<evidence type="ECO:0000313" key="2">
    <source>
        <dbReference type="EMBL" id="TWI32839.1"/>
    </source>
</evidence>
<organism evidence="2 3">
    <name type="scientific">Paracoccus sulfuroxidans</name>
    <dbReference type="NCBI Taxonomy" id="384678"/>
    <lineage>
        <taxon>Bacteria</taxon>
        <taxon>Pseudomonadati</taxon>
        <taxon>Pseudomonadota</taxon>
        <taxon>Alphaproteobacteria</taxon>
        <taxon>Rhodobacterales</taxon>
        <taxon>Paracoccaceae</taxon>
        <taxon>Paracoccus</taxon>
    </lineage>
</organism>
<protein>
    <recommendedName>
        <fullName evidence="4">Lipoprotein</fullName>
    </recommendedName>
</protein>
<evidence type="ECO:0008006" key="4">
    <source>
        <dbReference type="Google" id="ProtNLM"/>
    </source>
</evidence>
<keyword evidence="3" id="KW-1185">Reference proteome</keyword>
<dbReference type="AlphaFoldDB" id="A0A562NKV1"/>
<evidence type="ECO:0000256" key="1">
    <source>
        <dbReference type="SAM" id="SignalP"/>
    </source>
</evidence>
<dbReference type="Proteomes" id="UP000316225">
    <property type="component" value="Unassembled WGS sequence"/>
</dbReference>
<gene>
    <name evidence="2" type="ORF">IQ24_02717</name>
</gene>
<dbReference type="RefSeq" id="WP_145398684.1">
    <property type="nucleotide sequence ID" value="NZ_VLKU01000008.1"/>
</dbReference>
<sequence length="169" mass="17933">MLRWGAVLALLAGPALAETCEVVPMAAAVAQIYDRLADSPDREELLDLRISDLSGDGVPDLLYVTRYVTEGGAGDAASVFYGCGQPQGVCARALDVNLDAAAGPIKISAAPTASCYPDLTIRYDRNERQEDAEGITDRAVPTSARFGYAPEQFGYVELETSDATITPDD</sequence>
<feature type="chain" id="PRO_5021948939" description="Lipoprotein" evidence="1">
    <location>
        <begin position="18"/>
        <end position="169"/>
    </location>
</feature>
<proteinExistence type="predicted"/>
<comment type="caution">
    <text evidence="2">The sequence shown here is derived from an EMBL/GenBank/DDBJ whole genome shotgun (WGS) entry which is preliminary data.</text>
</comment>
<dbReference type="EMBL" id="VLKU01000008">
    <property type="protein sequence ID" value="TWI32839.1"/>
    <property type="molecule type" value="Genomic_DNA"/>
</dbReference>
<feature type="signal peptide" evidence="1">
    <location>
        <begin position="1"/>
        <end position="17"/>
    </location>
</feature>
<name>A0A562NKV1_9RHOB</name>
<keyword evidence="1" id="KW-0732">Signal</keyword>
<accession>A0A562NKV1</accession>